<dbReference type="Pfam" id="PF01872">
    <property type="entry name" value="RibD_C"/>
    <property type="match status" value="1"/>
</dbReference>
<dbReference type="InterPro" id="IPR050765">
    <property type="entry name" value="Riboflavin_Biosynth_HTPR"/>
</dbReference>
<dbReference type="EC" id="1.5.1.3" evidence="2"/>
<dbReference type="EMBL" id="CADCWP010000357">
    <property type="protein sequence ID" value="CAA9588203.1"/>
    <property type="molecule type" value="Genomic_DNA"/>
</dbReference>
<name>A0A6J4VXC1_9DEIN</name>
<evidence type="ECO:0000259" key="1">
    <source>
        <dbReference type="Pfam" id="PF01872"/>
    </source>
</evidence>
<feature type="domain" description="Bacterial bifunctional deaminase-reductase C-terminal" evidence="1">
    <location>
        <begin position="2"/>
        <end position="171"/>
    </location>
</feature>
<dbReference type="PANTHER" id="PTHR38011:SF11">
    <property type="entry name" value="2,5-DIAMINO-6-RIBOSYLAMINO-4(3H)-PYRIMIDINONE 5'-PHOSPHATE REDUCTASE"/>
    <property type="match status" value="1"/>
</dbReference>
<accession>A0A6J4VXC1</accession>
<dbReference type="SUPFAM" id="SSF53597">
    <property type="entry name" value="Dihydrofolate reductase-like"/>
    <property type="match status" value="1"/>
</dbReference>
<dbReference type="PANTHER" id="PTHR38011">
    <property type="entry name" value="DIHYDROFOLATE REDUCTASE FAMILY PROTEIN (AFU_ORTHOLOGUE AFUA_8G06820)"/>
    <property type="match status" value="1"/>
</dbReference>
<dbReference type="GO" id="GO:0009231">
    <property type="term" value="P:riboflavin biosynthetic process"/>
    <property type="evidence" value="ECO:0007669"/>
    <property type="project" value="InterPro"/>
</dbReference>
<organism evidence="2">
    <name type="scientific">uncultured Truepera sp</name>
    <dbReference type="NCBI Taxonomy" id="543023"/>
    <lineage>
        <taxon>Bacteria</taxon>
        <taxon>Thermotogati</taxon>
        <taxon>Deinococcota</taxon>
        <taxon>Deinococci</taxon>
        <taxon>Trueperales</taxon>
        <taxon>Trueperaceae</taxon>
        <taxon>Truepera</taxon>
        <taxon>environmental samples</taxon>
    </lineage>
</organism>
<dbReference type="GO" id="GO:0008703">
    <property type="term" value="F:5-amino-6-(5-phosphoribosylamino)uracil reductase activity"/>
    <property type="evidence" value="ECO:0007669"/>
    <property type="project" value="InterPro"/>
</dbReference>
<keyword evidence="2" id="KW-0560">Oxidoreductase</keyword>
<dbReference type="GO" id="GO:0004146">
    <property type="term" value="F:dihydrofolate reductase activity"/>
    <property type="evidence" value="ECO:0007669"/>
    <property type="project" value="UniProtKB-EC"/>
</dbReference>
<gene>
    <name evidence="2" type="ORF">AVDCRST_MAG86-4035</name>
</gene>
<protein>
    <submittedName>
        <fullName evidence="2">Dihydrofolate reductase</fullName>
        <ecNumber evidence="2">1.5.1.3</ecNumber>
    </submittedName>
</protein>
<reference evidence="2" key="1">
    <citation type="submission" date="2020-02" db="EMBL/GenBank/DDBJ databases">
        <authorList>
            <person name="Meier V. D."/>
        </authorList>
    </citation>
    <scope>NUCLEOTIDE SEQUENCE</scope>
    <source>
        <strain evidence="2">AVDCRST_MAG86</strain>
    </source>
</reference>
<evidence type="ECO:0000313" key="2">
    <source>
        <dbReference type="EMBL" id="CAA9588203.1"/>
    </source>
</evidence>
<dbReference type="Gene3D" id="3.40.430.10">
    <property type="entry name" value="Dihydrofolate Reductase, subunit A"/>
    <property type="match status" value="1"/>
</dbReference>
<proteinExistence type="predicted"/>
<dbReference type="AlphaFoldDB" id="A0A6J4VXC1"/>
<dbReference type="InterPro" id="IPR002734">
    <property type="entry name" value="RibDG_C"/>
</dbReference>
<dbReference type="InterPro" id="IPR024072">
    <property type="entry name" value="DHFR-like_dom_sf"/>
</dbReference>
<sequence length="184" mass="20533">MRKIVVNTELTLDGVMEAPHTWPQFKSPDVDNFIQAGMGADDGAMLFGRVTYEMFALFWPSQTDYIGEYMNRRTKYVVSSTLEEPAWQNTTVLRGDLAANIQAVKEEPGGDIVVLGSRTLIGSLMQTGLIDEYRLWIHPLVLGGGQHLFPDGLSREFRLVSTHAFSGGIVLLVYRPTEQLERAA</sequence>